<reference evidence="23" key="1">
    <citation type="journal article" date="2019" name="PLoS Negl. Trop. Dis.">
        <title>Revisiting the worldwide diversity of Leptospira species in the environment.</title>
        <authorList>
            <person name="Vincent A.T."/>
            <person name="Schiettekatte O."/>
            <person name="Bourhy P."/>
            <person name="Veyrier F.J."/>
            <person name="Picardeau M."/>
        </authorList>
    </citation>
    <scope>NUCLEOTIDE SEQUENCE [LARGE SCALE GENOMIC DNA]</scope>
    <source>
        <strain evidence="23">SSW15</strain>
    </source>
</reference>
<keyword evidence="11 19" id="KW-0028">Amino-acid biosynthesis</keyword>
<dbReference type="InterPro" id="IPR056179">
    <property type="entry name" value="DHQS_C"/>
</dbReference>
<proteinExistence type="inferred from homology"/>
<dbReference type="Pfam" id="PF24621">
    <property type="entry name" value="DHQS_C"/>
    <property type="match status" value="1"/>
</dbReference>
<dbReference type="Gene3D" id="1.20.1090.10">
    <property type="entry name" value="Dehydroquinate synthase-like - alpha domain"/>
    <property type="match status" value="1"/>
</dbReference>
<evidence type="ECO:0000256" key="15">
    <source>
        <dbReference type="ARBA" id="ARBA00023027"/>
    </source>
</evidence>
<keyword evidence="10 19" id="KW-0963">Cytoplasm</keyword>
<dbReference type="EMBL" id="RQET01000007">
    <property type="protein sequence ID" value="TGK10244.1"/>
    <property type="molecule type" value="Genomic_DNA"/>
</dbReference>
<dbReference type="Proteomes" id="UP000298458">
    <property type="component" value="Unassembled WGS sequence"/>
</dbReference>
<feature type="binding site" evidence="19">
    <location>
        <begin position="74"/>
        <end position="79"/>
    </location>
    <ligand>
        <name>NAD(+)</name>
        <dbReference type="ChEBI" id="CHEBI:57540"/>
    </ligand>
</feature>
<dbReference type="InterPro" id="IPR030963">
    <property type="entry name" value="DHQ_synth_fam"/>
</dbReference>
<evidence type="ECO:0000256" key="1">
    <source>
        <dbReference type="ARBA" id="ARBA00001393"/>
    </source>
</evidence>
<dbReference type="GO" id="GO:0000166">
    <property type="term" value="F:nucleotide binding"/>
    <property type="evidence" value="ECO:0007669"/>
    <property type="project" value="UniProtKB-KW"/>
</dbReference>
<dbReference type="Gene3D" id="3.40.50.1970">
    <property type="match status" value="1"/>
</dbReference>
<protein>
    <recommendedName>
        <fullName evidence="9 19">3-dehydroquinate synthase</fullName>
        <shortName evidence="19">DHQS</shortName>
        <ecNumber evidence="8 19">4.2.3.4</ecNumber>
    </recommendedName>
</protein>
<sequence length="363" mass="40475">MNPIREIKVNTVSKEYSVILNQDFQGLKEVVESVRDISSIFILTEKKLSKLFSGQYASELKGLEQQVHEIHIRSGEKNKHIGRTAEVYNRLIRLGADRKSLILALGGGVVGDFAGFIASTFLRGIRFAQIPTTLLACVDSSVGGKVAVNADLGKNMIGSFYQPEFVFAPLSTLASLPRKEWRCGMAEIVKHSILEGGEYFEKIESHGSEIYDQRSDVLHDFIAESVRFKAKIVGQDEREAGLRKTLNLGHTTAHAIESLTKYRKYSHGEAVSIGLVTAAILSSEKEGLDPDFIDSLREILKKYDLPYQDDSKSKEVAQHALHDKKNVGSSVRFVLLRSLGNAVWDVPVSLEEIADVFRRQKRL</sequence>
<dbReference type="PIRSF" id="PIRSF001455">
    <property type="entry name" value="DHQ_synth"/>
    <property type="match status" value="1"/>
</dbReference>
<feature type="binding site" evidence="19">
    <location>
        <position position="250"/>
    </location>
    <ligand>
        <name>Zn(2+)</name>
        <dbReference type="ChEBI" id="CHEBI:29105"/>
    </ligand>
</feature>
<dbReference type="FunFam" id="3.40.50.1970:FF:000007">
    <property type="entry name" value="Pentafunctional AROM polypeptide"/>
    <property type="match status" value="1"/>
</dbReference>
<keyword evidence="17 19" id="KW-0456">Lyase</keyword>
<accession>A0A4R9GEB4</accession>
<dbReference type="GO" id="GO:0009073">
    <property type="term" value="P:aromatic amino acid family biosynthetic process"/>
    <property type="evidence" value="ECO:0007669"/>
    <property type="project" value="UniProtKB-KW"/>
</dbReference>
<dbReference type="EC" id="4.2.3.4" evidence="8 19"/>
<dbReference type="PANTHER" id="PTHR43622:SF7">
    <property type="entry name" value="3-DEHYDROQUINATE SYNTHASE, CHLOROPLASTIC"/>
    <property type="match status" value="1"/>
</dbReference>
<comment type="cofactor">
    <cofactor evidence="3">
        <name>Zn(2+)</name>
        <dbReference type="ChEBI" id="CHEBI:29105"/>
    </cofactor>
</comment>
<dbReference type="GO" id="GO:0005737">
    <property type="term" value="C:cytoplasm"/>
    <property type="evidence" value="ECO:0007669"/>
    <property type="project" value="UniProtKB-SubCell"/>
</dbReference>
<dbReference type="UniPathway" id="UPA00053">
    <property type="reaction ID" value="UER00085"/>
</dbReference>
<feature type="binding site" evidence="19">
    <location>
        <begin position="132"/>
        <end position="133"/>
    </location>
    <ligand>
        <name>NAD(+)</name>
        <dbReference type="ChEBI" id="CHEBI:57540"/>
    </ligand>
</feature>
<evidence type="ECO:0000256" key="17">
    <source>
        <dbReference type="ARBA" id="ARBA00023239"/>
    </source>
</evidence>
<feature type="binding site" evidence="19">
    <location>
        <position position="267"/>
    </location>
    <ligand>
        <name>Zn(2+)</name>
        <dbReference type="ChEBI" id="CHEBI:29105"/>
    </ligand>
</feature>
<keyword evidence="24" id="KW-1185">Reference proteome</keyword>
<feature type="domain" description="3-dehydroquinate synthase N-terminal" evidence="21">
    <location>
        <begin position="70"/>
        <end position="182"/>
    </location>
</feature>
<dbReference type="GO" id="GO:0008652">
    <property type="term" value="P:amino acid biosynthetic process"/>
    <property type="evidence" value="ECO:0007669"/>
    <property type="project" value="UniProtKB-KW"/>
</dbReference>
<keyword evidence="16 19" id="KW-0057">Aromatic amino acid biosynthesis</keyword>
<dbReference type="InterPro" id="IPR050071">
    <property type="entry name" value="Dehydroquinate_synthase"/>
</dbReference>
<comment type="caution">
    <text evidence="23">The sequence shown here is derived from an EMBL/GenBank/DDBJ whole genome shotgun (WGS) entry which is preliminary data.</text>
</comment>
<dbReference type="InterPro" id="IPR030960">
    <property type="entry name" value="DHQS/DOIS_N"/>
</dbReference>
<comment type="function">
    <text evidence="4 19">Catalyzes the conversion of 3-deoxy-D-arabino-heptulosonate 7-phosphate (DAHP) to dehydroquinate (DHQ).</text>
</comment>
<evidence type="ECO:0000256" key="4">
    <source>
        <dbReference type="ARBA" id="ARBA00003485"/>
    </source>
</evidence>
<dbReference type="InterPro" id="IPR016037">
    <property type="entry name" value="DHQ_synth_AroB"/>
</dbReference>
<dbReference type="AlphaFoldDB" id="A0A4R9GEB4"/>
<dbReference type="RefSeq" id="WP_135768131.1">
    <property type="nucleotide sequence ID" value="NZ_RQET01000007.1"/>
</dbReference>
<keyword evidence="20" id="KW-1133">Transmembrane helix</keyword>
<comment type="caution">
    <text evidence="19">Lacks conserved residue(s) required for the propagation of feature annotation.</text>
</comment>
<evidence type="ECO:0000256" key="3">
    <source>
        <dbReference type="ARBA" id="ARBA00001947"/>
    </source>
</evidence>
<evidence type="ECO:0000256" key="16">
    <source>
        <dbReference type="ARBA" id="ARBA00023141"/>
    </source>
</evidence>
<keyword evidence="20" id="KW-0812">Transmembrane</keyword>
<evidence type="ECO:0000256" key="10">
    <source>
        <dbReference type="ARBA" id="ARBA00022490"/>
    </source>
</evidence>
<feature type="binding site" evidence="19">
    <location>
        <position position="145"/>
    </location>
    <ligand>
        <name>NAD(+)</name>
        <dbReference type="ChEBI" id="CHEBI:57540"/>
    </ligand>
</feature>
<evidence type="ECO:0000256" key="8">
    <source>
        <dbReference type="ARBA" id="ARBA00013031"/>
    </source>
</evidence>
<dbReference type="GO" id="GO:0009423">
    <property type="term" value="P:chorismate biosynthetic process"/>
    <property type="evidence" value="ECO:0007669"/>
    <property type="project" value="UniProtKB-UniRule"/>
</dbReference>
<feature type="binding site" evidence="19">
    <location>
        <position position="187"/>
    </location>
    <ligand>
        <name>Zn(2+)</name>
        <dbReference type="ChEBI" id="CHEBI:29105"/>
    </ligand>
</feature>
<evidence type="ECO:0000256" key="5">
    <source>
        <dbReference type="ARBA" id="ARBA00004496"/>
    </source>
</evidence>
<evidence type="ECO:0000259" key="22">
    <source>
        <dbReference type="Pfam" id="PF24621"/>
    </source>
</evidence>
<keyword evidence="15 19" id="KW-0520">NAD</keyword>
<comment type="subcellular location">
    <subcellularLocation>
        <location evidence="5 19">Cytoplasm</location>
    </subcellularLocation>
</comment>
<keyword evidence="12 19" id="KW-0479">Metal-binding</keyword>
<evidence type="ECO:0000256" key="12">
    <source>
        <dbReference type="ARBA" id="ARBA00022723"/>
    </source>
</evidence>
<dbReference type="Pfam" id="PF01761">
    <property type="entry name" value="DHQ_synthase"/>
    <property type="match status" value="1"/>
</dbReference>
<evidence type="ECO:0000256" key="2">
    <source>
        <dbReference type="ARBA" id="ARBA00001911"/>
    </source>
</evidence>
<gene>
    <name evidence="19 23" type="primary">aroB</name>
    <name evidence="23" type="ORF">EHO60_10400</name>
</gene>
<keyword evidence="13 19" id="KW-0547">Nucleotide-binding</keyword>
<comment type="cofactor">
    <cofactor evidence="2 19">
        <name>NAD(+)</name>
        <dbReference type="ChEBI" id="CHEBI:57540"/>
    </cofactor>
</comment>
<keyword evidence="14 19" id="KW-0862">Zinc</keyword>
<evidence type="ECO:0000259" key="21">
    <source>
        <dbReference type="Pfam" id="PF01761"/>
    </source>
</evidence>
<dbReference type="CDD" id="cd08195">
    <property type="entry name" value="DHQS"/>
    <property type="match status" value="1"/>
</dbReference>
<feature type="binding site" evidence="19">
    <location>
        <begin position="108"/>
        <end position="112"/>
    </location>
    <ligand>
        <name>NAD(+)</name>
        <dbReference type="ChEBI" id="CHEBI:57540"/>
    </ligand>
</feature>
<comment type="similarity">
    <text evidence="7 19">Belongs to the sugar phosphate cyclases superfamily. Dehydroquinate synthase family.</text>
</comment>
<evidence type="ECO:0000313" key="24">
    <source>
        <dbReference type="Proteomes" id="UP000298458"/>
    </source>
</evidence>
<comment type="catalytic activity">
    <reaction evidence="1 19">
        <text>7-phospho-2-dehydro-3-deoxy-D-arabino-heptonate = 3-dehydroquinate + phosphate</text>
        <dbReference type="Rhea" id="RHEA:21968"/>
        <dbReference type="ChEBI" id="CHEBI:32364"/>
        <dbReference type="ChEBI" id="CHEBI:43474"/>
        <dbReference type="ChEBI" id="CHEBI:58394"/>
        <dbReference type="EC" id="4.2.3.4"/>
    </reaction>
</comment>
<evidence type="ECO:0000256" key="6">
    <source>
        <dbReference type="ARBA" id="ARBA00004661"/>
    </source>
</evidence>
<evidence type="ECO:0000256" key="7">
    <source>
        <dbReference type="ARBA" id="ARBA00005412"/>
    </source>
</evidence>
<evidence type="ECO:0000256" key="13">
    <source>
        <dbReference type="ARBA" id="ARBA00022741"/>
    </source>
</evidence>
<evidence type="ECO:0000256" key="19">
    <source>
        <dbReference type="HAMAP-Rule" id="MF_00110"/>
    </source>
</evidence>
<evidence type="ECO:0000256" key="18">
    <source>
        <dbReference type="ARBA" id="ARBA00023285"/>
    </source>
</evidence>
<evidence type="ECO:0000313" key="23">
    <source>
        <dbReference type="EMBL" id="TGK10244.1"/>
    </source>
</evidence>
<feature type="binding site" evidence="19">
    <location>
        <position position="154"/>
    </location>
    <ligand>
        <name>NAD(+)</name>
        <dbReference type="ChEBI" id="CHEBI:57540"/>
    </ligand>
</feature>
<dbReference type="HAMAP" id="MF_00110">
    <property type="entry name" value="DHQ_synthase"/>
    <property type="match status" value="1"/>
</dbReference>
<dbReference type="SUPFAM" id="SSF56796">
    <property type="entry name" value="Dehydroquinate synthase-like"/>
    <property type="match status" value="1"/>
</dbReference>
<feature type="transmembrane region" description="Helical" evidence="20">
    <location>
        <begin position="100"/>
        <end position="122"/>
    </location>
</feature>
<dbReference type="GO" id="GO:0003856">
    <property type="term" value="F:3-dehydroquinate synthase activity"/>
    <property type="evidence" value="ECO:0007669"/>
    <property type="project" value="UniProtKB-UniRule"/>
</dbReference>
<comment type="pathway">
    <text evidence="6 19">Metabolic intermediate biosynthesis; chorismate biosynthesis; chorismate from D-erythrose 4-phosphate and phosphoenolpyruvate: step 2/7.</text>
</comment>
<dbReference type="PANTHER" id="PTHR43622">
    <property type="entry name" value="3-DEHYDROQUINATE SYNTHASE"/>
    <property type="match status" value="1"/>
</dbReference>
<dbReference type="GO" id="GO:0046872">
    <property type="term" value="F:metal ion binding"/>
    <property type="evidence" value="ECO:0007669"/>
    <property type="project" value="UniProtKB-KW"/>
</dbReference>
<organism evidence="23 24">
    <name type="scientific">Leptospira fletcheri</name>
    <dbReference type="NCBI Taxonomy" id="2484981"/>
    <lineage>
        <taxon>Bacteria</taxon>
        <taxon>Pseudomonadati</taxon>
        <taxon>Spirochaetota</taxon>
        <taxon>Spirochaetia</taxon>
        <taxon>Leptospirales</taxon>
        <taxon>Leptospiraceae</taxon>
        <taxon>Leptospira</taxon>
    </lineage>
</organism>
<feature type="domain" description="3-dehydroquinate synthase C-terminal" evidence="22">
    <location>
        <begin position="184"/>
        <end position="326"/>
    </location>
</feature>
<keyword evidence="18 19" id="KW-0170">Cobalt</keyword>
<keyword evidence="20" id="KW-0472">Membrane</keyword>
<comment type="cofactor">
    <cofactor evidence="19">
        <name>Co(2+)</name>
        <dbReference type="ChEBI" id="CHEBI:48828"/>
    </cofactor>
    <cofactor evidence="19">
        <name>Zn(2+)</name>
        <dbReference type="ChEBI" id="CHEBI:29105"/>
    </cofactor>
    <text evidence="19">Binds 1 divalent metal cation per subunit. Can use either Co(2+) or Zn(2+).</text>
</comment>
<evidence type="ECO:0000256" key="11">
    <source>
        <dbReference type="ARBA" id="ARBA00022605"/>
    </source>
</evidence>
<dbReference type="NCBIfam" id="TIGR01357">
    <property type="entry name" value="aroB"/>
    <property type="match status" value="1"/>
</dbReference>
<dbReference type="OrthoDB" id="9806583at2"/>
<evidence type="ECO:0000256" key="9">
    <source>
        <dbReference type="ARBA" id="ARBA00017684"/>
    </source>
</evidence>
<name>A0A4R9GEB4_9LEPT</name>
<evidence type="ECO:0000256" key="20">
    <source>
        <dbReference type="SAM" id="Phobius"/>
    </source>
</evidence>
<evidence type="ECO:0000256" key="14">
    <source>
        <dbReference type="ARBA" id="ARBA00022833"/>
    </source>
</evidence>